<reference evidence="1" key="1">
    <citation type="submission" date="2019-04" db="EMBL/GenBank/DDBJ databases">
        <title>Genome assembly of Zosterops borbonicus 15179.</title>
        <authorList>
            <person name="Leroy T."/>
            <person name="Anselmetti Y."/>
            <person name="Tilak M.-K."/>
            <person name="Nabholz B."/>
        </authorList>
    </citation>
    <scope>NUCLEOTIDE SEQUENCE</scope>
    <source>
        <strain evidence="1">HGM_15179</strain>
        <tissue evidence="1">Muscle</tissue>
    </source>
</reference>
<dbReference type="Proteomes" id="UP000796761">
    <property type="component" value="Unassembled WGS sequence"/>
</dbReference>
<dbReference type="PANTHER" id="PTHR33332">
    <property type="entry name" value="REVERSE TRANSCRIPTASE DOMAIN-CONTAINING PROTEIN"/>
    <property type="match status" value="1"/>
</dbReference>
<accession>A0A8K1GR48</accession>
<gene>
    <name evidence="1" type="ORF">HGM15179_003365</name>
</gene>
<dbReference type="OrthoDB" id="9399735at2759"/>
<sequence length="121" mass="13692">MKFSKDKSKILHLGEHNPRVQHRLGSTWLGSSSVEMDLGVLVNKFIMNEQCAAEAKQDHGMLGSINKDTTSRDKEVIVVLYSVLVRPHLEYCVWFGPHYAIRCGQDGQCLEKGHMCHVRKG</sequence>
<comment type="caution">
    <text evidence="1">The sequence shown here is derived from an EMBL/GenBank/DDBJ whole genome shotgun (WGS) entry which is preliminary data.</text>
</comment>
<name>A0A8K1GR48_9PASS</name>
<organism evidence="1 2">
    <name type="scientific">Zosterops borbonicus</name>
    <dbReference type="NCBI Taxonomy" id="364589"/>
    <lineage>
        <taxon>Eukaryota</taxon>
        <taxon>Metazoa</taxon>
        <taxon>Chordata</taxon>
        <taxon>Craniata</taxon>
        <taxon>Vertebrata</taxon>
        <taxon>Euteleostomi</taxon>
        <taxon>Archelosauria</taxon>
        <taxon>Archosauria</taxon>
        <taxon>Dinosauria</taxon>
        <taxon>Saurischia</taxon>
        <taxon>Theropoda</taxon>
        <taxon>Coelurosauria</taxon>
        <taxon>Aves</taxon>
        <taxon>Neognathae</taxon>
        <taxon>Neoaves</taxon>
        <taxon>Telluraves</taxon>
        <taxon>Australaves</taxon>
        <taxon>Passeriformes</taxon>
        <taxon>Sylvioidea</taxon>
        <taxon>Zosteropidae</taxon>
        <taxon>Zosterops</taxon>
    </lineage>
</organism>
<keyword evidence="2" id="KW-1185">Reference proteome</keyword>
<protein>
    <submittedName>
        <fullName evidence="1">Uncharacterized protein</fullName>
    </submittedName>
</protein>
<evidence type="ECO:0000313" key="1">
    <source>
        <dbReference type="EMBL" id="TRZ23745.1"/>
    </source>
</evidence>
<dbReference type="EMBL" id="SWJQ01000065">
    <property type="protein sequence ID" value="TRZ23745.1"/>
    <property type="molecule type" value="Genomic_DNA"/>
</dbReference>
<evidence type="ECO:0000313" key="2">
    <source>
        <dbReference type="Proteomes" id="UP000796761"/>
    </source>
</evidence>
<dbReference type="AlphaFoldDB" id="A0A8K1GR48"/>
<proteinExistence type="predicted"/>